<dbReference type="PANTHER" id="PTHR10000:SF8">
    <property type="entry name" value="HAD SUPERFAMILY HYDROLASE-LIKE, TYPE 3"/>
    <property type="match status" value="1"/>
</dbReference>
<dbReference type="SFLD" id="SFLDG01140">
    <property type="entry name" value="C2.B:_Phosphomannomutase_and_P"/>
    <property type="match status" value="1"/>
</dbReference>
<dbReference type="SFLD" id="SFLDS00003">
    <property type="entry name" value="Haloacid_Dehalogenase"/>
    <property type="match status" value="1"/>
</dbReference>
<dbReference type="InterPro" id="IPR000150">
    <property type="entry name" value="Cof"/>
</dbReference>
<evidence type="ECO:0000313" key="1">
    <source>
        <dbReference type="EMBL" id="PWD84886.1"/>
    </source>
</evidence>
<dbReference type="GO" id="GO:0005829">
    <property type="term" value="C:cytosol"/>
    <property type="evidence" value="ECO:0007669"/>
    <property type="project" value="TreeGrafter"/>
</dbReference>
<dbReference type="AlphaFoldDB" id="A0A2U2AP23"/>
<organism evidence="1 2">
    <name type="scientific">Ignatzschineria indica</name>
    <dbReference type="NCBI Taxonomy" id="472583"/>
    <lineage>
        <taxon>Bacteria</taxon>
        <taxon>Pseudomonadati</taxon>
        <taxon>Pseudomonadota</taxon>
        <taxon>Gammaproteobacteria</taxon>
        <taxon>Cardiobacteriales</taxon>
        <taxon>Ignatzschineriaceae</taxon>
        <taxon>Ignatzschineria</taxon>
    </lineage>
</organism>
<protein>
    <recommendedName>
        <fullName evidence="3">Cof-type HAD-IIB family hydrolase</fullName>
    </recommendedName>
</protein>
<dbReference type="RefSeq" id="WP_109236006.1">
    <property type="nucleotide sequence ID" value="NZ_BMXZ01000001.1"/>
</dbReference>
<comment type="caution">
    <text evidence="1">The sequence shown here is derived from an EMBL/GenBank/DDBJ whole genome shotgun (WGS) entry which is preliminary data.</text>
</comment>
<dbReference type="InterPro" id="IPR006379">
    <property type="entry name" value="HAD-SF_hydro_IIB"/>
</dbReference>
<gene>
    <name evidence="1" type="ORF">DC082_05015</name>
</gene>
<dbReference type="PROSITE" id="PS01229">
    <property type="entry name" value="COF_2"/>
    <property type="match status" value="1"/>
</dbReference>
<proteinExistence type="predicted"/>
<dbReference type="Gene3D" id="3.40.50.1000">
    <property type="entry name" value="HAD superfamily/HAD-like"/>
    <property type="match status" value="1"/>
</dbReference>
<dbReference type="SUPFAM" id="SSF56784">
    <property type="entry name" value="HAD-like"/>
    <property type="match status" value="1"/>
</dbReference>
<dbReference type="GO" id="GO:0000287">
    <property type="term" value="F:magnesium ion binding"/>
    <property type="evidence" value="ECO:0007669"/>
    <property type="project" value="TreeGrafter"/>
</dbReference>
<dbReference type="Proteomes" id="UP000244948">
    <property type="component" value="Unassembled WGS sequence"/>
</dbReference>
<reference evidence="1 2" key="1">
    <citation type="journal article" date="2018" name="Genome Announc.">
        <title>Ignatzschineria cameli sp. nov., isolated from necrotic foot tissue of dromedaries (Camelus dromedarius) and associated maggots (Wohlfahrtia species) in Dubai.</title>
        <authorList>
            <person name="Tsang C.C."/>
            <person name="Tang J.Y."/>
            <person name="Fong J.Y."/>
            <person name="Kinne J."/>
            <person name="Lee H.H."/>
            <person name="Joseph M."/>
            <person name="Jose S."/>
            <person name="Schuster R.K."/>
            <person name="Tang Y."/>
            <person name="Sivakumar S."/>
            <person name="Chen J.H."/>
            <person name="Teng J.L."/>
            <person name="Lau S.K."/>
            <person name="Wernery U."/>
            <person name="Woo P.C."/>
        </authorList>
    </citation>
    <scope>NUCLEOTIDE SEQUENCE [LARGE SCALE GENOMIC DNA]</scope>
    <source>
        <strain evidence="1 2">KCTC 22643</strain>
    </source>
</reference>
<evidence type="ECO:0008006" key="3">
    <source>
        <dbReference type="Google" id="ProtNLM"/>
    </source>
</evidence>
<dbReference type="InterPro" id="IPR023214">
    <property type="entry name" value="HAD_sf"/>
</dbReference>
<sequence>MSFKAIFLDLDGTSLNDNNALSPALQEILTILKSKGIQIIFSTGRSFAGSLPFAKAIGGAEYIINYNGARVFDFKRDAVLHEATLPKPVLKQVFNFSNEYRYPPIFYHNNIIYTKDGVPHHYTCPGERFEVLCPNHDWVNETLTKALFVLPEEELHDHLSIAYDFFDGASVSTSSSTYLEVMPLGINKAVGAQYVLEALNIDPQHCIAFGDQLNDRELLSLVAHPFIMGNATEPLKAQFPDRIIAKNIEDGVARQLDQLFGLHYFR</sequence>
<accession>A0A2U2AP23</accession>
<dbReference type="PANTHER" id="PTHR10000">
    <property type="entry name" value="PHOSPHOSERINE PHOSPHATASE"/>
    <property type="match status" value="1"/>
</dbReference>
<dbReference type="InterPro" id="IPR036412">
    <property type="entry name" value="HAD-like_sf"/>
</dbReference>
<dbReference type="Gene3D" id="3.30.1240.10">
    <property type="match status" value="1"/>
</dbReference>
<evidence type="ECO:0000313" key="2">
    <source>
        <dbReference type="Proteomes" id="UP000244948"/>
    </source>
</evidence>
<dbReference type="EMBL" id="QEWR01000002">
    <property type="protein sequence ID" value="PWD84886.1"/>
    <property type="molecule type" value="Genomic_DNA"/>
</dbReference>
<dbReference type="CDD" id="cd07516">
    <property type="entry name" value="HAD_Pase"/>
    <property type="match status" value="1"/>
</dbReference>
<dbReference type="NCBIfam" id="TIGR00099">
    <property type="entry name" value="Cof-subfamily"/>
    <property type="match status" value="1"/>
</dbReference>
<keyword evidence="2" id="KW-1185">Reference proteome</keyword>
<dbReference type="Pfam" id="PF08282">
    <property type="entry name" value="Hydrolase_3"/>
    <property type="match status" value="1"/>
</dbReference>
<dbReference type="GO" id="GO:0016791">
    <property type="term" value="F:phosphatase activity"/>
    <property type="evidence" value="ECO:0007669"/>
    <property type="project" value="TreeGrafter"/>
</dbReference>
<name>A0A2U2AP23_9GAMM</name>
<dbReference type="NCBIfam" id="TIGR01484">
    <property type="entry name" value="HAD-SF-IIB"/>
    <property type="match status" value="1"/>
</dbReference>